<accession>A0ABQ0DJI5</accession>
<gene>
    <name evidence="3" type="ORF">ENUP19_0127G0018</name>
</gene>
<name>A0ABQ0DJI5_9EUKA</name>
<dbReference type="EMBL" id="BAAFRS010000127">
    <property type="protein sequence ID" value="GAB1223024.1"/>
    <property type="molecule type" value="Genomic_DNA"/>
</dbReference>
<proteinExistence type="predicted"/>
<reference evidence="3 4" key="1">
    <citation type="journal article" date="2019" name="PLoS Negl. Trop. Dis.">
        <title>Whole genome sequencing of Entamoeba nuttalli reveals mammalian host-related molecular signatures and a novel octapeptide-repeat surface protein.</title>
        <authorList>
            <person name="Tanaka M."/>
            <person name="Makiuchi T."/>
            <person name="Komiyama T."/>
            <person name="Shiina T."/>
            <person name="Osaki K."/>
            <person name="Tachibana H."/>
        </authorList>
    </citation>
    <scope>NUCLEOTIDE SEQUENCE [LARGE SCALE GENOMIC DNA]</scope>
    <source>
        <strain evidence="3 4">P19-061405</strain>
    </source>
</reference>
<feature type="region of interest" description="Disordered" evidence="1">
    <location>
        <begin position="145"/>
        <end position="202"/>
    </location>
</feature>
<comment type="caution">
    <text evidence="3">The sequence shown here is derived from an EMBL/GenBank/DDBJ whole genome shotgun (WGS) entry which is preliminary data.</text>
</comment>
<feature type="chain" id="PRO_5046612134" evidence="2">
    <location>
        <begin position="17"/>
        <end position="221"/>
    </location>
</feature>
<organism evidence="3 4">
    <name type="scientific">Entamoeba nuttalli</name>
    <dbReference type="NCBI Taxonomy" id="412467"/>
    <lineage>
        <taxon>Eukaryota</taxon>
        <taxon>Amoebozoa</taxon>
        <taxon>Evosea</taxon>
        <taxon>Archamoebae</taxon>
        <taxon>Mastigamoebida</taxon>
        <taxon>Entamoebidae</taxon>
        <taxon>Entamoeba</taxon>
    </lineage>
</organism>
<feature type="compositionally biased region" description="Basic and acidic residues" evidence="1">
    <location>
        <begin position="150"/>
        <end position="196"/>
    </location>
</feature>
<protein>
    <submittedName>
        <fullName evidence="3">Uncharacterized protein</fullName>
    </submittedName>
</protein>
<evidence type="ECO:0000313" key="3">
    <source>
        <dbReference type="EMBL" id="GAB1223024.1"/>
    </source>
</evidence>
<dbReference type="Proteomes" id="UP001628156">
    <property type="component" value="Unassembled WGS sequence"/>
</dbReference>
<keyword evidence="4" id="KW-1185">Reference proteome</keyword>
<sequence>MIGFVLFIVFTRATETVLCMEQGISDVNKCKNILITSHKLINNIDKTQCIEYRKGKSLKVYNQDKKGDNKKEYHIKYYKDGDCKEVEETTNGKVTLLDETILRNANTIHNYGNTYKDGIEVKINKLYSGITKRMYNIYNVQLKGEAPEEQDQKKPEEQDQKKPEEQDQKKPEEQDQKKPEEKDQKKPEEQDNKDDMINPSNLNASSSTFITLLLGMIFILF</sequence>
<feature type="signal peptide" evidence="2">
    <location>
        <begin position="1"/>
        <end position="16"/>
    </location>
</feature>
<evidence type="ECO:0000313" key="4">
    <source>
        <dbReference type="Proteomes" id="UP001628156"/>
    </source>
</evidence>
<evidence type="ECO:0000256" key="1">
    <source>
        <dbReference type="SAM" id="MobiDB-lite"/>
    </source>
</evidence>
<evidence type="ECO:0000256" key="2">
    <source>
        <dbReference type="SAM" id="SignalP"/>
    </source>
</evidence>
<keyword evidence="2" id="KW-0732">Signal</keyword>